<dbReference type="PANTHER" id="PTHR24416:SF621">
    <property type="entry name" value="TYROSINE KINASE RECEPTOR CAD96CA"/>
    <property type="match status" value="1"/>
</dbReference>
<dbReference type="GO" id="GO:0043235">
    <property type="term" value="C:receptor complex"/>
    <property type="evidence" value="ECO:0007669"/>
    <property type="project" value="TreeGrafter"/>
</dbReference>
<evidence type="ECO:0000256" key="1">
    <source>
        <dbReference type="ARBA" id="ARBA00004167"/>
    </source>
</evidence>
<dbReference type="GO" id="GO:0004714">
    <property type="term" value="F:transmembrane receptor protein tyrosine kinase activity"/>
    <property type="evidence" value="ECO:0007669"/>
    <property type="project" value="TreeGrafter"/>
</dbReference>
<dbReference type="Proteomes" id="UP001159428">
    <property type="component" value="Unassembled WGS sequence"/>
</dbReference>
<keyword evidence="3" id="KW-0067">ATP-binding</keyword>
<keyword evidence="3" id="KW-0547">Nucleotide-binding</keyword>
<feature type="binding site" evidence="3">
    <location>
        <position position="231"/>
    </location>
    <ligand>
        <name>ATP</name>
        <dbReference type="ChEBI" id="CHEBI:30616"/>
    </ligand>
</feature>
<feature type="domain" description="Protein kinase" evidence="5">
    <location>
        <begin position="202"/>
        <end position="375"/>
    </location>
</feature>
<dbReference type="SUPFAM" id="SSF56112">
    <property type="entry name" value="Protein kinase-like (PK-like)"/>
    <property type="match status" value="1"/>
</dbReference>
<evidence type="ECO:0000313" key="7">
    <source>
        <dbReference type="Proteomes" id="UP001159428"/>
    </source>
</evidence>
<accession>A0AAU9VUI1</accession>
<dbReference type="InterPro" id="IPR000719">
    <property type="entry name" value="Prot_kinase_dom"/>
</dbReference>
<gene>
    <name evidence="6" type="ORF">PMEA_00016489</name>
</gene>
<evidence type="ECO:0000256" key="2">
    <source>
        <dbReference type="ARBA" id="ARBA00023180"/>
    </source>
</evidence>
<dbReference type="GO" id="GO:0005886">
    <property type="term" value="C:plasma membrane"/>
    <property type="evidence" value="ECO:0007669"/>
    <property type="project" value="TreeGrafter"/>
</dbReference>
<keyword evidence="4" id="KW-1133">Transmembrane helix</keyword>
<dbReference type="InterPro" id="IPR001245">
    <property type="entry name" value="Ser-Thr/Tyr_kinase_cat_dom"/>
</dbReference>
<keyword evidence="4" id="KW-0472">Membrane</keyword>
<dbReference type="InterPro" id="IPR013783">
    <property type="entry name" value="Ig-like_fold"/>
</dbReference>
<name>A0AAU9VUI1_9CNID</name>
<evidence type="ECO:0000313" key="6">
    <source>
        <dbReference type="EMBL" id="CAH3035801.1"/>
    </source>
</evidence>
<proteinExistence type="predicted"/>
<protein>
    <recommendedName>
        <fullName evidence="5">Protein kinase domain-containing protein</fullName>
    </recommendedName>
</protein>
<comment type="subcellular location">
    <subcellularLocation>
        <location evidence="1">Membrane</location>
        <topology evidence="1">Single-pass membrane protein</topology>
    </subcellularLocation>
</comment>
<dbReference type="GO" id="GO:0007169">
    <property type="term" value="P:cell surface receptor protein tyrosine kinase signaling pathway"/>
    <property type="evidence" value="ECO:0007669"/>
    <property type="project" value="TreeGrafter"/>
</dbReference>
<keyword evidence="2" id="KW-0325">Glycoprotein</keyword>
<sequence>MLRLHFFNQSGVEIAWQSPLENGDQTHVIYDVNCLIRKICSADDVDNCLCENCASDVDKVLKMNHVIVMGLSSFVNHTFKIFAKNRVSEVAKRIYGNEGNFATLNIMIEGLVDTMNVIYLNVIYGFVGLIVLIILLFCYTTFERWRLRRQENDVQMTAYLGQRARRFVLNFFQAVQMLPLVVAEDRTTNEILDGFELDRPQLKLVKLLGTGNFGQVSKAIYGPSQMRVAVKSLKDNAEKEDLENIILELEVMKSLRNHPHVVGHIGHCIEKDPVFIVLEYLPYGDLLGYLRKSRGIEDNYDTGEKDRSSALTEKDLLSFAWMIADGMDYLASMKVVDRDLAARNVLVGENRVCKISDFGLARSLQEDIYTRRTQA</sequence>
<dbReference type="PROSITE" id="PS00107">
    <property type="entry name" value="PROTEIN_KINASE_ATP"/>
    <property type="match status" value="1"/>
</dbReference>
<keyword evidence="4" id="KW-0812">Transmembrane</keyword>
<feature type="transmembrane region" description="Helical" evidence="4">
    <location>
        <begin position="117"/>
        <end position="139"/>
    </location>
</feature>
<dbReference type="Gene3D" id="1.10.510.10">
    <property type="entry name" value="Transferase(Phosphotransferase) domain 1"/>
    <property type="match status" value="1"/>
</dbReference>
<dbReference type="Gene3D" id="3.30.200.20">
    <property type="entry name" value="Phosphorylase Kinase, domain 1"/>
    <property type="match status" value="1"/>
</dbReference>
<evidence type="ECO:0000256" key="4">
    <source>
        <dbReference type="SAM" id="Phobius"/>
    </source>
</evidence>
<dbReference type="PROSITE" id="PS50011">
    <property type="entry name" value="PROTEIN_KINASE_DOM"/>
    <property type="match status" value="1"/>
</dbReference>
<organism evidence="6 7">
    <name type="scientific">Pocillopora meandrina</name>
    <dbReference type="NCBI Taxonomy" id="46732"/>
    <lineage>
        <taxon>Eukaryota</taxon>
        <taxon>Metazoa</taxon>
        <taxon>Cnidaria</taxon>
        <taxon>Anthozoa</taxon>
        <taxon>Hexacorallia</taxon>
        <taxon>Scleractinia</taxon>
        <taxon>Astrocoeniina</taxon>
        <taxon>Pocilloporidae</taxon>
        <taxon>Pocillopora</taxon>
    </lineage>
</organism>
<dbReference type="InterPro" id="IPR017441">
    <property type="entry name" value="Protein_kinase_ATP_BS"/>
</dbReference>
<dbReference type="PANTHER" id="PTHR24416">
    <property type="entry name" value="TYROSINE-PROTEIN KINASE RECEPTOR"/>
    <property type="match status" value="1"/>
</dbReference>
<evidence type="ECO:0000256" key="3">
    <source>
        <dbReference type="PROSITE-ProRule" id="PRU10141"/>
    </source>
</evidence>
<comment type="caution">
    <text evidence="6">The sequence shown here is derived from an EMBL/GenBank/DDBJ whole genome shotgun (WGS) entry which is preliminary data.</text>
</comment>
<dbReference type="InterPro" id="IPR050122">
    <property type="entry name" value="RTK"/>
</dbReference>
<dbReference type="InterPro" id="IPR011009">
    <property type="entry name" value="Kinase-like_dom_sf"/>
</dbReference>
<dbReference type="Gene3D" id="2.60.40.10">
    <property type="entry name" value="Immunoglobulins"/>
    <property type="match status" value="1"/>
</dbReference>
<dbReference type="AlphaFoldDB" id="A0AAU9VUI1"/>
<evidence type="ECO:0000259" key="5">
    <source>
        <dbReference type="PROSITE" id="PS50011"/>
    </source>
</evidence>
<keyword evidence="7" id="KW-1185">Reference proteome</keyword>
<reference evidence="6 7" key="1">
    <citation type="submission" date="2022-05" db="EMBL/GenBank/DDBJ databases">
        <authorList>
            <consortium name="Genoscope - CEA"/>
            <person name="William W."/>
        </authorList>
    </citation>
    <scope>NUCLEOTIDE SEQUENCE [LARGE SCALE GENOMIC DNA]</scope>
</reference>
<dbReference type="EMBL" id="CALNXJ010000003">
    <property type="protein sequence ID" value="CAH3035801.1"/>
    <property type="molecule type" value="Genomic_DNA"/>
</dbReference>
<dbReference type="Pfam" id="PF07714">
    <property type="entry name" value="PK_Tyr_Ser-Thr"/>
    <property type="match status" value="1"/>
</dbReference>
<dbReference type="GO" id="GO:0005524">
    <property type="term" value="F:ATP binding"/>
    <property type="evidence" value="ECO:0007669"/>
    <property type="project" value="UniProtKB-UniRule"/>
</dbReference>